<dbReference type="Pfam" id="PF14528">
    <property type="entry name" value="LAGLIDADG_3"/>
    <property type="match status" value="1"/>
</dbReference>
<evidence type="ECO:0000313" key="3">
    <source>
        <dbReference type="Proteomes" id="UP000245980"/>
    </source>
</evidence>
<comment type="caution">
    <text evidence="2">The sequence shown here is derived from an EMBL/GenBank/DDBJ whole genome shotgun (WGS) entry which is preliminary data.</text>
</comment>
<reference evidence="2 3" key="1">
    <citation type="journal article" date="2018" name="Front. Microbiol.">
        <title>Comparative Genomics of the Herbivore Gut Symbiont Lactobacillus reuteri Reveals Genetic Diversity and Lifestyle Adaptation.</title>
        <authorList>
            <person name="Zhao J."/>
        </authorList>
    </citation>
    <scope>NUCLEOTIDE SEQUENCE [LARGE SCALE GENOMIC DNA]</scope>
    <source>
        <strain evidence="2 3">LR10</strain>
    </source>
</reference>
<dbReference type="Gene3D" id="3.10.28.10">
    <property type="entry name" value="Homing endonucleases"/>
    <property type="match status" value="1"/>
</dbReference>
<accession>A0A855XAW5</accession>
<dbReference type="GO" id="GO:0004519">
    <property type="term" value="F:endonuclease activity"/>
    <property type="evidence" value="ECO:0007669"/>
    <property type="project" value="InterPro"/>
</dbReference>
<evidence type="ECO:0000313" key="2">
    <source>
        <dbReference type="EMBL" id="PWT40091.1"/>
    </source>
</evidence>
<dbReference type="SUPFAM" id="SSF55608">
    <property type="entry name" value="Homing endonucleases"/>
    <property type="match status" value="1"/>
</dbReference>
<dbReference type="EMBL" id="QGHT01000057">
    <property type="protein sequence ID" value="PWT40091.1"/>
    <property type="molecule type" value="Genomic_DNA"/>
</dbReference>
<name>A0A855XAW5_LIMRT</name>
<feature type="domain" description="Homing endonuclease LAGLIDADG" evidence="1">
    <location>
        <begin position="183"/>
        <end position="251"/>
    </location>
</feature>
<dbReference type="InterPro" id="IPR027434">
    <property type="entry name" value="Homing_endonucl"/>
</dbReference>
<dbReference type="Proteomes" id="UP000245980">
    <property type="component" value="Unassembled WGS sequence"/>
</dbReference>
<evidence type="ECO:0000259" key="1">
    <source>
        <dbReference type="Pfam" id="PF14528"/>
    </source>
</evidence>
<organism evidence="2 3">
    <name type="scientific">Limosilactobacillus reuteri</name>
    <name type="common">Lactobacillus reuteri</name>
    <dbReference type="NCBI Taxonomy" id="1598"/>
    <lineage>
        <taxon>Bacteria</taxon>
        <taxon>Bacillati</taxon>
        <taxon>Bacillota</taxon>
        <taxon>Bacilli</taxon>
        <taxon>Lactobacillales</taxon>
        <taxon>Lactobacillaceae</taxon>
        <taxon>Limosilactobacillus</taxon>
    </lineage>
</organism>
<gene>
    <name evidence="2" type="ORF">DKZ22_09520</name>
</gene>
<dbReference type="AlphaFoldDB" id="A0A855XAW5"/>
<proteinExistence type="predicted"/>
<dbReference type="InterPro" id="IPR004860">
    <property type="entry name" value="LAGLIDADG_dom"/>
</dbReference>
<dbReference type="RefSeq" id="WP_109937428.1">
    <property type="nucleotide sequence ID" value="NZ_QGHP01000057.1"/>
</dbReference>
<protein>
    <recommendedName>
        <fullName evidence="1">Homing endonuclease LAGLIDADG domain-containing protein</fullName>
    </recommendedName>
</protein>
<sequence>MRRIFTDKELNFIQDHYLDMTYQEITDKLNEFNDIKKTNKQVRTKASVMGLSKKKHDYDRRYFEYIDTSEKAYWLGFMFADGYITRKERENGQTTSEVAIELNEKDCSHLQKFNEALGNGSDIKFKIQKDRMIKSVHVRGGHKTVTVRYYSSEMYFDLVDKGVVQNKTYRFEFPKVEEKYFFNFLLGVIDGDGYISGKEYLMVGIVNPNLKFLKYVQESLFKYDIKTHIHAEDKWKYRLTAVGKNAEALLSELYKNAPVYLRRKYVIYKQYTLNTGLAS</sequence>